<feature type="domain" description="Putative sensor" evidence="12">
    <location>
        <begin position="15"/>
        <end position="190"/>
    </location>
</feature>
<evidence type="ECO:0000259" key="12">
    <source>
        <dbReference type="Pfam" id="PF13796"/>
    </source>
</evidence>
<evidence type="ECO:0000256" key="3">
    <source>
        <dbReference type="ARBA" id="ARBA00022553"/>
    </source>
</evidence>
<dbReference type="InterPro" id="IPR003594">
    <property type="entry name" value="HATPase_dom"/>
</dbReference>
<feature type="transmembrane region" description="Helical" evidence="9">
    <location>
        <begin position="114"/>
        <end position="140"/>
    </location>
</feature>
<dbReference type="CDD" id="cd16917">
    <property type="entry name" value="HATPase_UhpB-NarQ-NarX-like"/>
    <property type="match status" value="1"/>
</dbReference>
<protein>
    <recommendedName>
        <fullName evidence="2">histidine kinase</fullName>
        <ecNumber evidence="2">2.7.13.3</ecNumber>
    </recommendedName>
</protein>
<evidence type="ECO:0000256" key="1">
    <source>
        <dbReference type="ARBA" id="ARBA00000085"/>
    </source>
</evidence>
<dbReference type="PANTHER" id="PTHR24421">
    <property type="entry name" value="NITRATE/NITRITE SENSOR PROTEIN NARX-RELATED"/>
    <property type="match status" value="1"/>
</dbReference>
<accession>A0A5C8HPM6</accession>
<evidence type="ECO:0000313" key="14">
    <source>
        <dbReference type="Proteomes" id="UP000321196"/>
    </source>
</evidence>
<keyword evidence="9" id="KW-0812">Transmembrane</keyword>
<dbReference type="EC" id="2.7.13.3" evidence="2"/>
<dbReference type="InterPro" id="IPR036890">
    <property type="entry name" value="HATPase_C_sf"/>
</dbReference>
<dbReference type="Gene3D" id="3.30.565.10">
    <property type="entry name" value="Histidine kinase-like ATPase, C-terminal domain"/>
    <property type="match status" value="1"/>
</dbReference>
<keyword evidence="7" id="KW-0067">ATP-binding</keyword>
<evidence type="ECO:0000256" key="4">
    <source>
        <dbReference type="ARBA" id="ARBA00022679"/>
    </source>
</evidence>
<comment type="caution">
    <text evidence="13">The sequence shown here is derived from an EMBL/GenBank/DDBJ whole genome shotgun (WGS) entry which is preliminary data.</text>
</comment>
<keyword evidence="14" id="KW-1185">Reference proteome</keyword>
<feature type="domain" description="Signal transduction histidine kinase subgroup 3 dimerisation and phosphoacceptor" evidence="11">
    <location>
        <begin position="219"/>
        <end position="286"/>
    </location>
</feature>
<organism evidence="13 14">
    <name type="scientific">Microbacterium mitrae</name>
    <dbReference type="NCBI Taxonomy" id="664640"/>
    <lineage>
        <taxon>Bacteria</taxon>
        <taxon>Bacillati</taxon>
        <taxon>Actinomycetota</taxon>
        <taxon>Actinomycetes</taxon>
        <taxon>Micrococcales</taxon>
        <taxon>Microbacteriaceae</taxon>
        <taxon>Microbacterium</taxon>
    </lineage>
</organism>
<dbReference type="Proteomes" id="UP000321196">
    <property type="component" value="Unassembled WGS sequence"/>
</dbReference>
<dbReference type="InterPro" id="IPR025828">
    <property type="entry name" value="Put_sensor_dom"/>
</dbReference>
<dbReference type="Pfam" id="PF07730">
    <property type="entry name" value="HisKA_3"/>
    <property type="match status" value="1"/>
</dbReference>
<reference evidence="13 14" key="1">
    <citation type="submission" date="2019-08" db="EMBL/GenBank/DDBJ databases">
        <authorList>
            <person name="Dong K."/>
        </authorList>
    </citation>
    <scope>NUCLEOTIDE SEQUENCE [LARGE SCALE GENOMIC DNA]</scope>
    <source>
        <strain evidence="13 14">M4-8</strain>
    </source>
</reference>
<keyword evidence="9" id="KW-0472">Membrane</keyword>
<name>A0A5C8HPM6_9MICO</name>
<evidence type="ECO:0000256" key="8">
    <source>
        <dbReference type="ARBA" id="ARBA00023012"/>
    </source>
</evidence>
<dbReference type="GO" id="GO:0046983">
    <property type="term" value="F:protein dimerization activity"/>
    <property type="evidence" value="ECO:0007669"/>
    <property type="project" value="InterPro"/>
</dbReference>
<keyword evidence="9" id="KW-1133">Transmembrane helix</keyword>
<evidence type="ECO:0000256" key="5">
    <source>
        <dbReference type="ARBA" id="ARBA00022741"/>
    </source>
</evidence>
<evidence type="ECO:0000256" key="6">
    <source>
        <dbReference type="ARBA" id="ARBA00022777"/>
    </source>
</evidence>
<dbReference type="GO" id="GO:0005524">
    <property type="term" value="F:ATP binding"/>
    <property type="evidence" value="ECO:0007669"/>
    <property type="project" value="UniProtKB-KW"/>
</dbReference>
<evidence type="ECO:0000256" key="9">
    <source>
        <dbReference type="SAM" id="Phobius"/>
    </source>
</evidence>
<dbReference type="EMBL" id="VRSW01000001">
    <property type="protein sequence ID" value="TXK05447.1"/>
    <property type="molecule type" value="Genomic_DNA"/>
</dbReference>
<dbReference type="OrthoDB" id="5242012at2"/>
<feature type="transmembrane region" description="Helical" evidence="9">
    <location>
        <begin position="12"/>
        <end position="33"/>
    </location>
</feature>
<feature type="domain" description="Histidine kinase/HSP90-like ATPase" evidence="10">
    <location>
        <begin position="321"/>
        <end position="407"/>
    </location>
</feature>
<dbReference type="GO" id="GO:0016020">
    <property type="term" value="C:membrane"/>
    <property type="evidence" value="ECO:0007669"/>
    <property type="project" value="InterPro"/>
</dbReference>
<evidence type="ECO:0000259" key="11">
    <source>
        <dbReference type="Pfam" id="PF07730"/>
    </source>
</evidence>
<keyword evidence="3" id="KW-0597">Phosphoprotein</keyword>
<dbReference type="AlphaFoldDB" id="A0A5C8HPM6"/>
<proteinExistence type="predicted"/>
<feature type="transmembrane region" description="Helical" evidence="9">
    <location>
        <begin position="39"/>
        <end position="61"/>
    </location>
</feature>
<dbReference type="GO" id="GO:0000155">
    <property type="term" value="F:phosphorelay sensor kinase activity"/>
    <property type="evidence" value="ECO:0007669"/>
    <property type="project" value="InterPro"/>
</dbReference>
<dbReference type="SUPFAM" id="SSF55874">
    <property type="entry name" value="ATPase domain of HSP90 chaperone/DNA topoisomerase II/histidine kinase"/>
    <property type="match status" value="1"/>
</dbReference>
<gene>
    <name evidence="13" type="ORF">FVP60_00085</name>
</gene>
<comment type="catalytic activity">
    <reaction evidence="1">
        <text>ATP + protein L-histidine = ADP + protein N-phospho-L-histidine.</text>
        <dbReference type="EC" id="2.7.13.3"/>
    </reaction>
</comment>
<dbReference type="Gene3D" id="1.20.5.1930">
    <property type="match status" value="1"/>
</dbReference>
<dbReference type="RefSeq" id="WP_147824258.1">
    <property type="nucleotide sequence ID" value="NZ_BAAARG010000001.1"/>
</dbReference>
<evidence type="ECO:0000259" key="10">
    <source>
        <dbReference type="Pfam" id="PF02518"/>
    </source>
</evidence>
<sequence length="410" mass="43167">MKSTVTPILGAVAHLWALFFVGIAALSVMIALIAAGASLLVVLGIGLIPLAIAVLALAGIARMEESRVAGLFGFDIPPHPYARSTRTDWLRIPHTLWLQAKDARNWIGALHFTIMFVLASVAIGLLGTILSAITVLIGSARFADRDFWILFFGPLHGSTAIITAIITIVVSIGLLLALGLAHREISRSMLVPSREAQLRAQADVATQRRQEAINAAGIERSRIERDLHDGVQPRLVSVGMTLGMAKNKLATDPEAAAALIDEAHLSTKAAITELRQLARGIHPAVLDDRGLDAALSALAARSHVPVVLDVQLGTRCSKPVEAALYFAIAETLTNAAKHSQAHQVRVTVRERDGGRIWARVEDDGTGGAVRTPGGGIDGIAGRIASVGGTFSLTSPMGGPTTVEVSVPCAS</sequence>
<keyword evidence="4" id="KW-0808">Transferase</keyword>
<dbReference type="PANTHER" id="PTHR24421:SF10">
    <property type="entry name" value="NITRATE_NITRITE SENSOR PROTEIN NARQ"/>
    <property type="match status" value="1"/>
</dbReference>
<dbReference type="Pfam" id="PF13796">
    <property type="entry name" value="Sensor"/>
    <property type="match status" value="1"/>
</dbReference>
<evidence type="ECO:0000256" key="2">
    <source>
        <dbReference type="ARBA" id="ARBA00012438"/>
    </source>
</evidence>
<dbReference type="Pfam" id="PF02518">
    <property type="entry name" value="HATPase_c"/>
    <property type="match status" value="1"/>
</dbReference>
<keyword evidence="8" id="KW-0902">Two-component regulatory system</keyword>
<keyword evidence="6 13" id="KW-0418">Kinase</keyword>
<evidence type="ECO:0000256" key="7">
    <source>
        <dbReference type="ARBA" id="ARBA00022840"/>
    </source>
</evidence>
<evidence type="ECO:0000313" key="13">
    <source>
        <dbReference type="EMBL" id="TXK05447.1"/>
    </source>
</evidence>
<dbReference type="InterPro" id="IPR011712">
    <property type="entry name" value="Sig_transdc_His_kin_sub3_dim/P"/>
</dbReference>
<dbReference type="InterPro" id="IPR050482">
    <property type="entry name" value="Sensor_HK_TwoCompSys"/>
</dbReference>
<feature type="transmembrane region" description="Helical" evidence="9">
    <location>
        <begin position="160"/>
        <end position="181"/>
    </location>
</feature>
<keyword evidence="5" id="KW-0547">Nucleotide-binding</keyword>